<evidence type="ECO:0000313" key="4">
    <source>
        <dbReference type="Proteomes" id="UP000233332"/>
    </source>
</evidence>
<dbReference type="RefSeq" id="WP_101304839.1">
    <property type="nucleotide sequence ID" value="NZ_NXGX01000012.1"/>
</dbReference>
<keyword evidence="4" id="KW-1185">Reference proteome</keyword>
<feature type="domain" description="HTH cro/C1-type" evidence="2">
    <location>
        <begin position="3"/>
        <end position="57"/>
    </location>
</feature>
<dbReference type="PROSITE" id="PS50943">
    <property type="entry name" value="HTH_CROC1"/>
    <property type="match status" value="1"/>
</dbReference>
<dbReference type="Proteomes" id="UP000233332">
    <property type="component" value="Unassembled WGS sequence"/>
</dbReference>
<reference evidence="3 4" key="1">
    <citation type="submission" date="2017-09" db="EMBL/GenBank/DDBJ databases">
        <title>Biodiversity and function of Thalassospira species in the particle-attached aromatic-hydrocarbon-degrading consortia from the surface seawater of the China South Sea.</title>
        <authorList>
            <person name="Dong C."/>
            <person name="Lai Q."/>
            <person name="Shao Z."/>
        </authorList>
    </citation>
    <scope>NUCLEOTIDE SEQUENCE [LARGE SCALE GENOMIC DNA]</scope>
    <source>
        <strain evidence="3 4">139Z-12</strain>
    </source>
</reference>
<keyword evidence="1" id="KW-0238">DNA-binding</keyword>
<organism evidence="3 4">
    <name type="scientific">Thalassospira lohafexi</name>
    <dbReference type="NCBI Taxonomy" id="744227"/>
    <lineage>
        <taxon>Bacteria</taxon>
        <taxon>Pseudomonadati</taxon>
        <taxon>Pseudomonadota</taxon>
        <taxon>Alphaproteobacteria</taxon>
        <taxon>Rhodospirillales</taxon>
        <taxon>Thalassospiraceae</taxon>
        <taxon>Thalassospira</taxon>
    </lineage>
</organism>
<dbReference type="EMBL" id="NXGX01000012">
    <property type="protein sequence ID" value="PKR56497.1"/>
    <property type="molecule type" value="Genomic_DNA"/>
</dbReference>
<name>A0A2N3L175_9PROT</name>
<dbReference type="AlphaFoldDB" id="A0A2N3L175"/>
<accession>A0A2N3L175</accession>
<dbReference type="PANTHER" id="PTHR46558">
    <property type="entry name" value="TRACRIPTIONAL REGULATORY PROTEIN-RELATED-RELATED"/>
    <property type="match status" value="1"/>
</dbReference>
<dbReference type="SMART" id="SM00530">
    <property type="entry name" value="HTH_XRE"/>
    <property type="match status" value="1"/>
</dbReference>
<protein>
    <recommendedName>
        <fullName evidence="2">HTH cro/C1-type domain-containing protein</fullName>
    </recommendedName>
</protein>
<sequence length="278" mass="31765">MKIKEMRSRIQMTQTALAEQLGTTQQSIARWENGKTEPSVSQLKALAVVLHCSVEELVGPTSNSAKQSKSPFSLINPDIPFGTLRLRTNAASFEFPIDEEERTRLVSCLHDPAYVPVQQNVSRWLSAGTLNNRVLFINPAHFREVSLIHDDVEAMPDFEHPEVYSALENDEIDNLEPSLKKLCEAFIKKNPDIDPIEWTNCLQVHFNSGEMESFFMCEEVTEDLLELEHSIHEVRSDQFLRVQSERGYQSIFMNLNHVAFVSAPANLYLRQISELMEE</sequence>
<dbReference type="InterPro" id="IPR010982">
    <property type="entry name" value="Lambda_DNA-bd_dom_sf"/>
</dbReference>
<comment type="caution">
    <text evidence="3">The sequence shown here is derived from an EMBL/GenBank/DDBJ whole genome shotgun (WGS) entry which is preliminary data.</text>
</comment>
<dbReference type="Gene3D" id="1.10.260.40">
    <property type="entry name" value="lambda repressor-like DNA-binding domains"/>
    <property type="match status" value="1"/>
</dbReference>
<evidence type="ECO:0000313" key="3">
    <source>
        <dbReference type="EMBL" id="PKR56497.1"/>
    </source>
</evidence>
<proteinExistence type="predicted"/>
<evidence type="ECO:0000256" key="1">
    <source>
        <dbReference type="ARBA" id="ARBA00023125"/>
    </source>
</evidence>
<dbReference type="CDD" id="cd00093">
    <property type="entry name" value="HTH_XRE"/>
    <property type="match status" value="1"/>
</dbReference>
<dbReference type="PANTHER" id="PTHR46558:SF4">
    <property type="entry name" value="DNA-BIDING PHAGE PROTEIN"/>
    <property type="match status" value="1"/>
</dbReference>
<evidence type="ECO:0000259" key="2">
    <source>
        <dbReference type="PROSITE" id="PS50943"/>
    </source>
</evidence>
<dbReference type="SUPFAM" id="SSF47413">
    <property type="entry name" value="lambda repressor-like DNA-binding domains"/>
    <property type="match status" value="1"/>
</dbReference>
<gene>
    <name evidence="3" type="ORF">COO92_20665</name>
</gene>
<dbReference type="InterPro" id="IPR001387">
    <property type="entry name" value="Cro/C1-type_HTH"/>
</dbReference>
<dbReference type="Pfam" id="PF01381">
    <property type="entry name" value="HTH_3"/>
    <property type="match status" value="1"/>
</dbReference>
<dbReference type="GO" id="GO:0003677">
    <property type="term" value="F:DNA binding"/>
    <property type="evidence" value="ECO:0007669"/>
    <property type="project" value="UniProtKB-KW"/>
</dbReference>